<evidence type="ECO:0000313" key="1">
    <source>
        <dbReference type="EMBL" id="GAA5031822.1"/>
    </source>
</evidence>
<dbReference type="EMBL" id="BAABIW010000018">
    <property type="protein sequence ID" value="GAA5031822.1"/>
    <property type="molecule type" value="Genomic_DNA"/>
</dbReference>
<dbReference type="Proteomes" id="UP001500427">
    <property type="component" value="Unassembled WGS sequence"/>
</dbReference>
<reference evidence="2" key="1">
    <citation type="journal article" date="2019" name="Int. J. Syst. Evol. Microbiol.">
        <title>The Global Catalogue of Microorganisms (GCM) 10K type strain sequencing project: providing services to taxonomists for standard genome sequencing and annotation.</title>
        <authorList>
            <consortium name="The Broad Institute Genomics Platform"/>
            <consortium name="The Broad Institute Genome Sequencing Center for Infectious Disease"/>
            <person name="Wu L."/>
            <person name="Ma J."/>
        </authorList>
    </citation>
    <scope>NUCLEOTIDE SEQUENCE [LARGE SCALE GENOMIC DNA]</scope>
    <source>
        <strain evidence="2">JCM 17687</strain>
    </source>
</reference>
<accession>A0ABP9JHI8</accession>
<gene>
    <name evidence="1" type="ORF">GCM10023258_30340</name>
</gene>
<dbReference type="Pfam" id="PF11185">
    <property type="entry name" value="DUF2971"/>
    <property type="match status" value="1"/>
</dbReference>
<comment type="caution">
    <text evidence="1">The sequence shown here is derived from an EMBL/GenBank/DDBJ whole genome shotgun (WGS) entry which is preliminary data.</text>
</comment>
<evidence type="ECO:0000313" key="2">
    <source>
        <dbReference type="Proteomes" id="UP001500427"/>
    </source>
</evidence>
<dbReference type="InterPro" id="IPR021352">
    <property type="entry name" value="DUF2971"/>
</dbReference>
<sequence>MTLPALLPEAIRIASGPVFHYTSARGLIAVVQSGRVWASEASSLNDRAEVRQGWDSIQSHLEDHQDSDAGRWLMDLASDGHHKKGHDVFMLCASTRGDDANQWRLYAAEGRGYALELDSSVQLAAFSEKAPTRPGGTGGKRLPFNAITSSASVTPWMHVLYTDDEIARVVDELVTRAGARLEQVDRETDSEAKDFYGEQVRDDAHEALEGIAHLIKSPGFSGENEVRAVATFAWGRDHVGYRESPTGVAGYAVLTSAPDGRGDIVCGPPHIPSLPIDGVRLGPLLAEENIPTIQGLLSQHNLRDARVDQSAVPLR</sequence>
<proteinExistence type="predicted"/>
<name>A0ABP9JHI8_9MICO</name>
<protein>
    <submittedName>
        <fullName evidence="1">DUF2971 domain-containing protein</fullName>
    </submittedName>
</protein>
<dbReference type="RefSeq" id="WP_345508336.1">
    <property type="nucleotide sequence ID" value="NZ_BAABIW010000018.1"/>
</dbReference>
<keyword evidence="2" id="KW-1185">Reference proteome</keyword>
<organism evidence="1 2">
    <name type="scientific">Terrabacter aeriphilus</name>
    <dbReference type="NCBI Taxonomy" id="515662"/>
    <lineage>
        <taxon>Bacteria</taxon>
        <taxon>Bacillati</taxon>
        <taxon>Actinomycetota</taxon>
        <taxon>Actinomycetes</taxon>
        <taxon>Micrococcales</taxon>
        <taxon>Intrasporangiaceae</taxon>
        <taxon>Terrabacter</taxon>
    </lineage>
</organism>